<comment type="caution">
    <text evidence="2">The sequence shown here is derived from an EMBL/GenBank/DDBJ whole genome shotgun (WGS) entry which is preliminary data.</text>
</comment>
<name>A0A0F4GYN8_9PEZI</name>
<dbReference type="PANTHER" id="PTHR10502:SF107">
    <property type="entry name" value="ANNEXIN ANXC4 (AFU_ORTHOLOGUE AFUA_3G07020)"/>
    <property type="match status" value="1"/>
</dbReference>
<protein>
    <submittedName>
        <fullName evidence="2">Annexin ANXC4 like protein</fullName>
    </submittedName>
</protein>
<feature type="compositionally biased region" description="Basic and acidic residues" evidence="1">
    <location>
        <begin position="140"/>
        <end position="150"/>
    </location>
</feature>
<evidence type="ECO:0000256" key="1">
    <source>
        <dbReference type="SAM" id="MobiDB-lite"/>
    </source>
</evidence>
<dbReference type="GO" id="GO:0005737">
    <property type="term" value="C:cytoplasm"/>
    <property type="evidence" value="ECO:0007669"/>
    <property type="project" value="TreeGrafter"/>
</dbReference>
<feature type="compositionally biased region" description="Polar residues" evidence="1">
    <location>
        <begin position="155"/>
        <end position="179"/>
    </location>
</feature>
<feature type="compositionally biased region" description="Basic and acidic residues" evidence="1">
    <location>
        <begin position="1"/>
        <end position="10"/>
    </location>
</feature>
<dbReference type="GO" id="GO:0005509">
    <property type="term" value="F:calcium ion binding"/>
    <property type="evidence" value="ECO:0007669"/>
    <property type="project" value="InterPro"/>
</dbReference>
<proteinExistence type="predicted"/>
<dbReference type="Gene3D" id="1.10.220.10">
    <property type="entry name" value="Annexin"/>
    <property type="match status" value="4"/>
</dbReference>
<reference evidence="2 3" key="1">
    <citation type="submission" date="2015-03" db="EMBL/GenBank/DDBJ databases">
        <title>RNA-seq based gene annotation and comparative genomics of four Zymoseptoria species reveal species-specific pathogenicity related genes and transposable element activity.</title>
        <authorList>
            <person name="Grandaubert J."/>
            <person name="Bhattacharyya A."/>
            <person name="Stukenbrock E.H."/>
        </authorList>
    </citation>
    <scope>NUCLEOTIDE SEQUENCE [LARGE SCALE GENOMIC DNA]</scope>
    <source>
        <strain evidence="2 3">Zb18110</strain>
    </source>
</reference>
<dbReference type="EMBL" id="LAFY01000053">
    <property type="protein sequence ID" value="KJY02379.1"/>
    <property type="molecule type" value="Genomic_DNA"/>
</dbReference>
<dbReference type="AlphaFoldDB" id="A0A0F4GYN8"/>
<gene>
    <name evidence="2" type="ORF">TI39_contig56g00001</name>
</gene>
<feature type="compositionally biased region" description="Low complexity" evidence="1">
    <location>
        <begin position="355"/>
        <end position="369"/>
    </location>
</feature>
<accession>A0A0F4GYN8</accession>
<dbReference type="Proteomes" id="UP000033647">
    <property type="component" value="Unassembled WGS sequence"/>
</dbReference>
<feature type="region of interest" description="Disordered" evidence="1">
    <location>
        <begin position="336"/>
        <end position="375"/>
    </location>
</feature>
<dbReference type="GO" id="GO:0005886">
    <property type="term" value="C:plasma membrane"/>
    <property type="evidence" value="ECO:0007669"/>
    <property type="project" value="TreeGrafter"/>
</dbReference>
<dbReference type="GO" id="GO:0012506">
    <property type="term" value="C:vesicle membrane"/>
    <property type="evidence" value="ECO:0007669"/>
    <property type="project" value="TreeGrafter"/>
</dbReference>
<dbReference type="PANTHER" id="PTHR10502">
    <property type="entry name" value="ANNEXIN"/>
    <property type="match status" value="1"/>
</dbReference>
<feature type="region of interest" description="Disordered" evidence="1">
    <location>
        <begin position="100"/>
        <end position="232"/>
    </location>
</feature>
<evidence type="ECO:0000313" key="2">
    <source>
        <dbReference type="EMBL" id="KJY02379.1"/>
    </source>
</evidence>
<dbReference type="OrthoDB" id="2134400at2759"/>
<feature type="region of interest" description="Disordered" evidence="1">
    <location>
        <begin position="245"/>
        <end position="315"/>
    </location>
</feature>
<dbReference type="InterPro" id="IPR037104">
    <property type="entry name" value="Annexin_sf"/>
</dbReference>
<organism evidence="2 3">
    <name type="scientific">Zymoseptoria brevis</name>
    <dbReference type="NCBI Taxonomy" id="1047168"/>
    <lineage>
        <taxon>Eukaryota</taxon>
        <taxon>Fungi</taxon>
        <taxon>Dikarya</taxon>
        <taxon>Ascomycota</taxon>
        <taxon>Pezizomycotina</taxon>
        <taxon>Dothideomycetes</taxon>
        <taxon>Dothideomycetidae</taxon>
        <taxon>Mycosphaerellales</taxon>
        <taxon>Mycosphaerellaceae</taxon>
        <taxon>Zymoseptoria</taxon>
    </lineage>
</organism>
<dbReference type="GO" id="GO:0005544">
    <property type="term" value="F:calcium-dependent phospholipid binding"/>
    <property type="evidence" value="ECO:0007669"/>
    <property type="project" value="InterPro"/>
</dbReference>
<feature type="compositionally biased region" description="Acidic residues" evidence="1">
    <location>
        <begin position="338"/>
        <end position="347"/>
    </location>
</feature>
<feature type="compositionally biased region" description="Polar residues" evidence="1">
    <location>
        <begin position="190"/>
        <end position="220"/>
    </location>
</feature>
<dbReference type="STRING" id="1047168.A0A0F4GYN8"/>
<evidence type="ECO:0000313" key="3">
    <source>
        <dbReference type="Proteomes" id="UP000033647"/>
    </source>
</evidence>
<dbReference type="GO" id="GO:0005634">
    <property type="term" value="C:nucleus"/>
    <property type="evidence" value="ECO:0007669"/>
    <property type="project" value="TreeGrafter"/>
</dbReference>
<dbReference type="GO" id="GO:0001786">
    <property type="term" value="F:phosphatidylserine binding"/>
    <property type="evidence" value="ECO:0007669"/>
    <property type="project" value="TreeGrafter"/>
</dbReference>
<feature type="region of interest" description="Disordered" evidence="1">
    <location>
        <begin position="1"/>
        <end position="86"/>
    </location>
</feature>
<dbReference type="SUPFAM" id="SSF47874">
    <property type="entry name" value="Annexin"/>
    <property type="match status" value="1"/>
</dbReference>
<keyword evidence="3" id="KW-1185">Reference proteome</keyword>
<sequence>MSLRPDDRSSRARSRSRSGRERSRSRSNVRAPSPPEAAPRNSGYAPTKDSISMPDMPGGFMTAGPPDVDYRSRSPKPPTSGYPYPVAGAMPMPYPVDDGGFTMGGYADLPPHERPGYQTQQNYYQPPRDDRDDDLAYGSDSDKASREQLSRHGSYASTSAYRYTPATSTTDSRTSTQKYQYAPPPDKVTYNVNPQTSSYGYNSTPQSQAPSRQVNYSDRPQGQRHDSYPQPYENAAYGSAQVVEVAPGGRPSHDRKPSKSHRLSVAEQTSLAAPRSPGLGPRMERLSVSGQRPDLQSLGVGLSGNGGNLPPPSPLLEAYHGTYQSLSPMPLALRIDSDSDLDDLPTLDDEKPQPTRSKSSTSTTTTTSTTKKRVQLYDPTADAKLIASSLSHSRPSPSNLISILPTLTHDQILAVRAAYKKSVRIHNHGINLSKHIRTKFPSNFGKLASITALGRWESEGYWANFWYQSHASRRELLIESLTGRTNAEIRMIKDDFKDKRYGDDLVVCMEKELKMDKFRTAILLALEARRQEEQDVYPSEYILRDVETLHRATSGTKGGESTILEICLRRSDAHLQSVLRQYSALHGENFARVALQRSGNLVGEVLAHVLNGAINKPARDAVLLQHAIKDIAEKNSEEELRYELLMSRLVRVHWDKVHLGRVKRAYWEKYGVVLEDAVEEATKGDFGEFCEGLCEGAGGGGK</sequence>